<dbReference type="OrthoDB" id="648213at2"/>
<organism evidence="2 3">
    <name type="scientific">Gemmobacter megaterium</name>
    <dbReference type="NCBI Taxonomy" id="1086013"/>
    <lineage>
        <taxon>Bacteria</taxon>
        <taxon>Pseudomonadati</taxon>
        <taxon>Pseudomonadota</taxon>
        <taxon>Alphaproteobacteria</taxon>
        <taxon>Rhodobacterales</taxon>
        <taxon>Paracoccaceae</taxon>
        <taxon>Gemmobacter</taxon>
    </lineage>
</organism>
<reference evidence="2 3" key="1">
    <citation type="submission" date="2017-01" db="EMBL/GenBank/DDBJ databases">
        <authorList>
            <person name="Mah S.A."/>
            <person name="Swanson W.J."/>
            <person name="Moy G.W."/>
            <person name="Vacquier V.D."/>
        </authorList>
    </citation>
    <scope>NUCLEOTIDE SEQUENCE [LARGE SCALE GENOMIC DNA]</scope>
    <source>
        <strain evidence="2 3">DSM 26375</strain>
    </source>
</reference>
<dbReference type="InterPro" id="IPR014914">
    <property type="entry name" value="RES_dom"/>
</dbReference>
<keyword evidence="3" id="KW-1185">Reference proteome</keyword>
<accession>A0A1N7MHA4</accession>
<evidence type="ECO:0000313" key="2">
    <source>
        <dbReference type="EMBL" id="SIS85443.1"/>
    </source>
</evidence>
<dbReference type="AlphaFoldDB" id="A0A1N7MHA4"/>
<dbReference type="Pfam" id="PF08808">
    <property type="entry name" value="RES"/>
    <property type="match status" value="1"/>
</dbReference>
<evidence type="ECO:0000313" key="3">
    <source>
        <dbReference type="Proteomes" id="UP000186141"/>
    </source>
</evidence>
<gene>
    <name evidence="2" type="ORF">SAMN05421774_102687</name>
</gene>
<sequence>MPNVSCPATDLSGRFWRILPEAADPLSPVLSAEGRFHHDGQPALYCSPTPEAAGHAIARYVKPGDPMRVAFPLWLDGARVIDLRTPATLVALGLSRYESATPWMPERELGQPATTWRASDAARGTGACGMIYTARSAPERWHLVLFRWNLPGRAQLRRDGAPEPAR</sequence>
<feature type="domain" description="RES" evidence="1">
    <location>
        <begin position="15"/>
        <end position="159"/>
    </location>
</feature>
<dbReference type="RefSeq" id="WP_083701166.1">
    <property type="nucleotide sequence ID" value="NZ_BMEH01000002.1"/>
</dbReference>
<dbReference type="EMBL" id="FTOT01000002">
    <property type="protein sequence ID" value="SIS85443.1"/>
    <property type="molecule type" value="Genomic_DNA"/>
</dbReference>
<dbReference type="Proteomes" id="UP000186141">
    <property type="component" value="Unassembled WGS sequence"/>
</dbReference>
<proteinExistence type="predicted"/>
<dbReference type="STRING" id="1086013.SAMN05421774_102687"/>
<protein>
    <submittedName>
        <fullName evidence="2">RES domain-containing protein</fullName>
    </submittedName>
</protein>
<evidence type="ECO:0000259" key="1">
    <source>
        <dbReference type="Pfam" id="PF08808"/>
    </source>
</evidence>
<name>A0A1N7MHA4_9RHOB</name>